<keyword evidence="12" id="KW-0675">Receptor</keyword>
<keyword evidence="7 16" id="KW-1133">Transmembrane helix</keyword>
<dbReference type="GO" id="GO:0007601">
    <property type="term" value="P:visual perception"/>
    <property type="evidence" value="ECO:0007669"/>
    <property type="project" value="UniProtKB-KW"/>
</dbReference>
<dbReference type="InterPro" id="IPR001760">
    <property type="entry name" value="Opsin"/>
</dbReference>
<comment type="subcellular location">
    <subcellularLocation>
        <location evidence="1">Membrane</location>
        <topology evidence="1">Multi-pass membrane protein</topology>
    </subcellularLocation>
</comment>
<organism evidence="18 19">
    <name type="scientific">Lasius niger</name>
    <name type="common">Black garden ant</name>
    <dbReference type="NCBI Taxonomy" id="67767"/>
    <lineage>
        <taxon>Eukaryota</taxon>
        <taxon>Metazoa</taxon>
        <taxon>Ecdysozoa</taxon>
        <taxon>Arthropoda</taxon>
        <taxon>Hexapoda</taxon>
        <taxon>Insecta</taxon>
        <taxon>Pterygota</taxon>
        <taxon>Neoptera</taxon>
        <taxon>Endopterygota</taxon>
        <taxon>Hymenoptera</taxon>
        <taxon>Apocrita</taxon>
        <taxon>Aculeata</taxon>
        <taxon>Formicoidea</taxon>
        <taxon>Formicidae</taxon>
        <taxon>Formicinae</taxon>
        <taxon>Lasius</taxon>
        <taxon>Lasius</taxon>
    </lineage>
</organism>
<evidence type="ECO:0000256" key="5">
    <source>
        <dbReference type="ARBA" id="ARBA00022692"/>
    </source>
</evidence>
<keyword evidence="13" id="KW-0325">Glycoprotein</keyword>
<comment type="caution">
    <text evidence="18">The sequence shown here is derived from an EMBL/GenBank/DDBJ whole genome shotgun (WGS) entry which is preliminary data.</text>
</comment>
<dbReference type="PRINTS" id="PR00577">
    <property type="entry name" value="OPSINRH3RH4"/>
</dbReference>
<evidence type="ECO:0000256" key="12">
    <source>
        <dbReference type="ARBA" id="ARBA00023170"/>
    </source>
</evidence>
<dbReference type="EMBL" id="LBMM01006611">
    <property type="protein sequence ID" value="KMQ90461.1"/>
    <property type="molecule type" value="Genomic_DNA"/>
</dbReference>
<protein>
    <submittedName>
        <fullName evidence="18">Short wavelength-sensitive opsin</fullName>
    </submittedName>
</protein>
<feature type="transmembrane region" description="Helical" evidence="16">
    <location>
        <begin position="141"/>
        <end position="163"/>
    </location>
</feature>
<keyword evidence="5 16" id="KW-0812">Transmembrane</keyword>
<dbReference type="GO" id="GO:0009881">
    <property type="term" value="F:photoreceptor activity"/>
    <property type="evidence" value="ECO:0007669"/>
    <property type="project" value="UniProtKB-KW"/>
</dbReference>
<keyword evidence="15" id="KW-0844">Vision</keyword>
<keyword evidence="3" id="KW-0600">Photoreceptor protein</keyword>
<evidence type="ECO:0000256" key="15">
    <source>
        <dbReference type="ARBA" id="ARBA00023305"/>
    </source>
</evidence>
<evidence type="ECO:0000313" key="19">
    <source>
        <dbReference type="Proteomes" id="UP000036403"/>
    </source>
</evidence>
<evidence type="ECO:0000256" key="13">
    <source>
        <dbReference type="ARBA" id="ARBA00023180"/>
    </source>
</evidence>
<sequence>MYTNGSVHWEARILPAGPPRLLGWNVPAEELVHIPEHWLVYPEPNPSLHYLLAIVYTLFTFVALLGNGLVIWIFSSIQNIIIPKESHVDISFTCRAKSLRTPSNMFVVNLAFCDFVMMLKAPIFIYNSFNAGFATGHLGCQIFACMGALSGIGASMTNAAIAYDRYRYRKVFPNK</sequence>
<dbReference type="GO" id="GO:0004930">
    <property type="term" value="F:G protein-coupled receptor activity"/>
    <property type="evidence" value="ECO:0007669"/>
    <property type="project" value="UniProtKB-KW"/>
</dbReference>
<evidence type="ECO:0000256" key="9">
    <source>
        <dbReference type="ARBA" id="ARBA00023040"/>
    </source>
</evidence>
<dbReference type="PaxDb" id="67767-A0A0J7KJP6"/>
<feature type="transmembrane region" description="Helical" evidence="16">
    <location>
        <begin position="105"/>
        <end position="129"/>
    </location>
</feature>
<keyword evidence="4" id="KW-0716">Sensory transduction</keyword>
<dbReference type="Gene3D" id="1.20.1070.10">
    <property type="entry name" value="Rhodopsin 7-helix transmembrane proteins"/>
    <property type="match status" value="1"/>
</dbReference>
<dbReference type="Pfam" id="PF00001">
    <property type="entry name" value="7tm_1"/>
    <property type="match status" value="1"/>
</dbReference>
<evidence type="ECO:0000313" key="18">
    <source>
        <dbReference type="EMBL" id="KMQ90461.1"/>
    </source>
</evidence>
<evidence type="ECO:0000256" key="11">
    <source>
        <dbReference type="ARBA" id="ARBA00023157"/>
    </source>
</evidence>
<evidence type="ECO:0000256" key="14">
    <source>
        <dbReference type="ARBA" id="ARBA00023224"/>
    </source>
</evidence>
<evidence type="ECO:0000256" key="6">
    <source>
        <dbReference type="ARBA" id="ARBA00022925"/>
    </source>
</evidence>
<dbReference type="Proteomes" id="UP000036403">
    <property type="component" value="Unassembled WGS sequence"/>
</dbReference>
<dbReference type="AlphaFoldDB" id="A0A0J7KJP6"/>
<name>A0A0J7KJP6_LASNI</name>
<dbReference type="PRINTS" id="PR00237">
    <property type="entry name" value="GPCRRHODOPSN"/>
</dbReference>
<feature type="domain" description="G-protein coupled receptors family 1 profile" evidence="17">
    <location>
        <begin position="66"/>
        <end position="175"/>
    </location>
</feature>
<dbReference type="PROSITE" id="PS50262">
    <property type="entry name" value="G_PROTEIN_RECEP_F1_2"/>
    <property type="match status" value="1"/>
</dbReference>
<dbReference type="InterPro" id="IPR000276">
    <property type="entry name" value="GPCR_Rhodpsn"/>
</dbReference>
<dbReference type="GO" id="GO:0016020">
    <property type="term" value="C:membrane"/>
    <property type="evidence" value="ECO:0007669"/>
    <property type="project" value="UniProtKB-SubCell"/>
</dbReference>
<keyword evidence="14" id="KW-0807">Transducer</keyword>
<comment type="similarity">
    <text evidence="2">Belongs to the G-protein coupled receptor 1 family.</text>
</comment>
<evidence type="ECO:0000256" key="4">
    <source>
        <dbReference type="ARBA" id="ARBA00022606"/>
    </source>
</evidence>
<evidence type="ECO:0000256" key="1">
    <source>
        <dbReference type="ARBA" id="ARBA00004141"/>
    </source>
</evidence>
<dbReference type="OrthoDB" id="2105199at2759"/>
<keyword evidence="6" id="KW-0681">Retinal protein</keyword>
<keyword evidence="19" id="KW-1185">Reference proteome</keyword>
<evidence type="ECO:0000256" key="8">
    <source>
        <dbReference type="ARBA" id="ARBA00022991"/>
    </source>
</evidence>
<keyword evidence="10 16" id="KW-0472">Membrane</keyword>
<keyword evidence="8" id="KW-0157">Chromophore</keyword>
<keyword evidence="11" id="KW-1015">Disulfide bond</keyword>
<evidence type="ECO:0000256" key="10">
    <source>
        <dbReference type="ARBA" id="ARBA00023136"/>
    </source>
</evidence>
<dbReference type="GO" id="GO:0007602">
    <property type="term" value="P:phototransduction"/>
    <property type="evidence" value="ECO:0007669"/>
    <property type="project" value="UniProtKB-KW"/>
</dbReference>
<keyword evidence="9" id="KW-0297">G-protein coupled receptor</keyword>
<dbReference type="InterPro" id="IPR050125">
    <property type="entry name" value="GPCR_opsins"/>
</dbReference>
<evidence type="ECO:0000256" key="7">
    <source>
        <dbReference type="ARBA" id="ARBA00022989"/>
    </source>
</evidence>
<evidence type="ECO:0000256" key="16">
    <source>
        <dbReference type="SAM" id="Phobius"/>
    </source>
</evidence>
<evidence type="ECO:0000256" key="3">
    <source>
        <dbReference type="ARBA" id="ARBA00022543"/>
    </source>
</evidence>
<reference evidence="18 19" key="1">
    <citation type="submission" date="2015-04" db="EMBL/GenBank/DDBJ databases">
        <title>Lasius niger genome sequencing.</title>
        <authorList>
            <person name="Konorov E.A."/>
            <person name="Nikitin M.A."/>
            <person name="Kirill M.V."/>
            <person name="Chang P."/>
        </authorList>
    </citation>
    <scope>NUCLEOTIDE SEQUENCE [LARGE SCALE GENOMIC DNA]</scope>
    <source>
        <tissue evidence="18">Whole</tissue>
    </source>
</reference>
<dbReference type="InterPro" id="IPR017452">
    <property type="entry name" value="GPCR_Rhodpsn_7TM"/>
</dbReference>
<accession>A0A0J7KJP6</accession>
<evidence type="ECO:0000259" key="17">
    <source>
        <dbReference type="PROSITE" id="PS50262"/>
    </source>
</evidence>
<feature type="transmembrane region" description="Helical" evidence="16">
    <location>
        <begin position="48"/>
        <end position="74"/>
    </location>
</feature>
<evidence type="ECO:0000256" key="2">
    <source>
        <dbReference type="ARBA" id="ARBA00010663"/>
    </source>
</evidence>
<proteinExistence type="inferred from homology"/>
<dbReference type="SUPFAM" id="SSF81321">
    <property type="entry name" value="Family A G protein-coupled receptor-like"/>
    <property type="match status" value="1"/>
</dbReference>
<gene>
    <name evidence="18" type="ORF">RF55_9780</name>
</gene>
<dbReference type="PANTHER" id="PTHR24240">
    <property type="entry name" value="OPSIN"/>
    <property type="match status" value="1"/>
</dbReference>
<dbReference type="STRING" id="67767.A0A0J7KJP6"/>